<accession>A0AAV7T1R2</accession>
<feature type="region of interest" description="Disordered" evidence="1">
    <location>
        <begin position="28"/>
        <end position="105"/>
    </location>
</feature>
<evidence type="ECO:0000256" key="1">
    <source>
        <dbReference type="SAM" id="MobiDB-lite"/>
    </source>
</evidence>
<organism evidence="2 3">
    <name type="scientific">Pleurodeles waltl</name>
    <name type="common">Iberian ribbed newt</name>
    <dbReference type="NCBI Taxonomy" id="8319"/>
    <lineage>
        <taxon>Eukaryota</taxon>
        <taxon>Metazoa</taxon>
        <taxon>Chordata</taxon>
        <taxon>Craniata</taxon>
        <taxon>Vertebrata</taxon>
        <taxon>Euteleostomi</taxon>
        <taxon>Amphibia</taxon>
        <taxon>Batrachia</taxon>
        <taxon>Caudata</taxon>
        <taxon>Salamandroidea</taxon>
        <taxon>Salamandridae</taxon>
        <taxon>Pleurodelinae</taxon>
        <taxon>Pleurodeles</taxon>
    </lineage>
</organism>
<proteinExistence type="predicted"/>
<feature type="region of interest" description="Disordered" evidence="1">
    <location>
        <begin position="1"/>
        <end position="20"/>
    </location>
</feature>
<evidence type="ECO:0000313" key="3">
    <source>
        <dbReference type="Proteomes" id="UP001066276"/>
    </source>
</evidence>
<protein>
    <submittedName>
        <fullName evidence="2">Uncharacterized protein</fullName>
    </submittedName>
</protein>
<keyword evidence="3" id="KW-1185">Reference proteome</keyword>
<name>A0AAV7T1R2_PLEWA</name>
<evidence type="ECO:0000313" key="2">
    <source>
        <dbReference type="EMBL" id="KAJ1169988.1"/>
    </source>
</evidence>
<dbReference type="AlphaFoldDB" id="A0AAV7T1R2"/>
<reference evidence="2" key="1">
    <citation type="journal article" date="2022" name="bioRxiv">
        <title>Sequencing and chromosome-scale assembly of the giantPleurodeles waltlgenome.</title>
        <authorList>
            <person name="Brown T."/>
            <person name="Elewa A."/>
            <person name="Iarovenko S."/>
            <person name="Subramanian E."/>
            <person name="Araus A.J."/>
            <person name="Petzold A."/>
            <person name="Susuki M."/>
            <person name="Suzuki K.-i.T."/>
            <person name="Hayashi T."/>
            <person name="Toyoda A."/>
            <person name="Oliveira C."/>
            <person name="Osipova E."/>
            <person name="Leigh N.D."/>
            <person name="Simon A."/>
            <person name="Yun M.H."/>
        </authorList>
    </citation>
    <scope>NUCLEOTIDE SEQUENCE</scope>
    <source>
        <strain evidence="2">20211129_DDA</strain>
        <tissue evidence="2">Liver</tissue>
    </source>
</reference>
<comment type="caution">
    <text evidence="2">The sequence shown here is derived from an EMBL/GenBank/DDBJ whole genome shotgun (WGS) entry which is preliminary data.</text>
</comment>
<dbReference type="Proteomes" id="UP001066276">
    <property type="component" value="Chromosome 4_1"/>
</dbReference>
<sequence length="105" mass="12358">MPHLGVRHRYKGHRAGRRLQRACRRERRIAGHGGRSQTHCLHPRTSAAGPRGFQWHPTVAELSPRTRRRTRRQQRQESGHALGMELKNKRWKTGGGRQRYQLRID</sequence>
<dbReference type="EMBL" id="JANPWB010000007">
    <property type="protein sequence ID" value="KAJ1169988.1"/>
    <property type="molecule type" value="Genomic_DNA"/>
</dbReference>
<gene>
    <name evidence="2" type="ORF">NDU88_001869</name>
</gene>